<dbReference type="AlphaFoldDB" id="A0A9P6ZUZ7"/>
<keyword evidence="1" id="KW-1133">Transmembrane helix</keyword>
<dbReference type="EMBL" id="JABBWD010000021">
    <property type="protein sequence ID" value="KAG1777304.1"/>
    <property type="molecule type" value="Genomic_DNA"/>
</dbReference>
<comment type="caution">
    <text evidence="3">The sequence shown here is derived from an EMBL/GenBank/DDBJ whole genome shotgun (WGS) entry which is preliminary data.</text>
</comment>
<reference evidence="3" key="1">
    <citation type="journal article" date="2020" name="New Phytol.">
        <title>Comparative genomics reveals dynamic genome evolution in host specialist ectomycorrhizal fungi.</title>
        <authorList>
            <person name="Lofgren L.A."/>
            <person name="Nguyen N.H."/>
            <person name="Vilgalys R."/>
            <person name="Ruytinx J."/>
            <person name="Liao H.L."/>
            <person name="Branco S."/>
            <person name="Kuo A."/>
            <person name="LaButti K."/>
            <person name="Lipzen A."/>
            <person name="Andreopoulos W."/>
            <person name="Pangilinan J."/>
            <person name="Riley R."/>
            <person name="Hundley H."/>
            <person name="Na H."/>
            <person name="Barry K."/>
            <person name="Grigoriev I.V."/>
            <person name="Stajich J.E."/>
            <person name="Kennedy P.G."/>
        </authorList>
    </citation>
    <scope>NUCLEOTIDE SEQUENCE</scope>
    <source>
        <strain evidence="3">DOB743</strain>
    </source>
</reference>
<name>A0A9P6ZUZ7_9AGAM</name>
<sequence>MDIIQAQQLLILSYYAILVPNTILIYDHMVTLAEEISSIWCRPKALSALLFLLNRYVALLGNVYGLIGNFLPTSVELSDIHAIETSARFFTSMYRLRKRLLAFLVVIILAFVGGASTETFGHYPTTVTDLPGGCYQTYTAEATFRLGVAWVALSVYELLIFVLTVSKIFKIRGLLRLSLIRSRRNIVVVMFQDGAMYFGAMTLFNIPNILTYYCGPDVTRGTLSTFTSCMSVILISRLMLNLHKSIDAGILSSPTQDDVDDLPILTTRLEVQSTNSSHYW</sequence>
<feature type="transmembrane region" description="Helical" evidence="1">
    <location>
        <begin position="100"/>
        <end position="123"/>
    </location>
</feature>
<evidence type="ECO:0000259" key="2">
    <source>
        <dbReference type="Pfam" id="PF20151"/>
    </source>
</evidence>
<feature type="transmembrane region" description="Helical" evidence="1">
    <location>
        <begin position="218"/>
        <end position="240"/>
    </location>
</feature>
<dbReference type="Proteomes" id="UP000714275">
    <property type="component" value="Unassembled WGS sequence"/>
</dbReference>
<evidence type="ECO:0000313" key="4">
    <source>
        <dbReference type="Proteomes" id="UP000714275"/>
    </source>
</evidence>
<dbReference type="Pfam" id="PF20151">
    <property type="entry name" value="DUF6533"/>
    <property type="match status" value="1"/>
</dbReference>
<protein>
    <recommendedName>
        <fullName evidence="2">DUF6533 domain-containing protein</fullName>
    </recommendedName>
</protein>
<feature type="transmembrane region" description="Helical" evidence="1">
    <location>
        <begin position="9"/>
        <end position="26"/>
    </location>
</feature>
<feature type="transmembrane region" description="Helical" evidence="1">
    <location>
        <begin position="186"/>
        <end position="206"/>
    </location>
</feature>
<gene>
    <name evidence="3" type="ORF">EV702DRAFT_271533</name>
</gene>
<feature type="transmembrane region" description="Helical" evidence="1">
    <location>
        <begin position="143"/>
        <end position="165"/>
    </location>
</feature>
<feature type="transmembrane region" description="Helical" evidence="1">
    <location>
        <begin position="46"/>
        <end position="67"/>
    </location>
</feature>
<feature type="domain" description="DUF6533" evidence="2">
    <location>
        <begin position="15"/>
        <end position="60"/>
    </location>
</feature>
<evidence type="ECO:0000313" key="3">
    <source>
        <dbReference type="EMBL" id="KAG1777304.1"/>
    </source>
</evidence>
<organism evidence="3 4">
    <name type="scientific">Suillus placidus</name>
    <dbReference type="NCBI Taxonomy" id="48579"/>
    <lineage>
        <taxon>Eukaryota</taxon>
        <taxon>Fungi</taxon>
        <taxon>Dikarya</taxon>
        <taxon>Basidiomycota</taxon>
        <taxon>Agaricomycotina</taxon>
        <taxon>Agaricomycetes</taxon>
        <taxon>Agaricomycetidae</taxon>
        <taxon>Boletales</taxon>
        <taxon>Suillineae</taxon>
        <taxon>Suillaceae</taxon>
        <taxon>Suillus</taxon>
    </lineage>
</organism>
<dbReference type="InterPro" id="IPR045340">
    <property type="entry name" value="DUF6533"/>
</dbReference>
<accession>A0A9P6ZUZ7</accession>
<keyword evidence="1" id="KW-0472">Membrane</keyword>
<dbReference type="OrthoDB" id="2686513at2759"/>
<evidence type="ECO:0000256" key="1">
    <source>
        <dbReference type="SAM" id="Phobius"/>
    </source>
</evidence>
<keyword evidence="1" id="KW-0812">Transmembrane</keyword>
<keyword evidence="4" id="KW-1185">Reference proteome</keyword>
<proteinExistence type="predicted"/>